<evidence type="ECO:0000256" key="1">
    <source>
        <dbReference type="SAM" id="MobiDB-lite"/>
    </source>
</evidence>
<evidence type="ECO:0000313" key="2">
    <source>
        <dbReference type="EMBL" id="MPN29385.1"/>
    </source>
</evidence>
<name>A0A645GRM0_9ZZZZ</name>
<proteinExistence type="predicted"/>
<organism evidence="2">
    <name type="scientific">bioreactor metagenome</name>
    <dbReference type="NCBI Taxonomy" id="1076179"/>
    <lineage>
        <taxon>unclassified sequences</taxon>
        <taxon>metagenomes</taxon>
        <taxon>ecological metagenomes</taxon>
    </lineage>
</organism>
<feature type="compositionally biased region" description="Basic and acidic residues" evidence="1">
    <location>
        <begin position="62"/>
        <end position="87"/>
    </location>
</feature>
<reference evidence="2" key="1">
    <citation type="submission" date="2019-08" db="EMBL/GenBank/DDBJ databases">
        <authorList>
            <person name="Kucharzyk K."/>
            <person name="Murdoch R.W."/>
            <person name="Higgins S."/>
            <person name="Loffler F."/>
        </authorList>
    </citation>
    <scope>NUCLEOTIDE SEQUENCE</scope>
</reference>
<comment type="caution">
    <text evidence="2">The sequence shown here is derived from an EMBL/GenBank/DDBJ whole genome shotgun (WGS) entry which is preliminary data.</text>
</comment>
<dbReference type="AlphaFoldDB" id="A0A645GRM0"/>
<gene>
    <name evidence="2" type="ORF">SDC9_176838</name>
</gene>
<accession>A0A645GRM0</accession>
<dbReference type="EMBL" id="VSSQ01080060">
    <property type="protein sequence ID" value="MPN29385.1"/>
    <property type="molecule type" value="Genomic_DNA"/>
</dbReference>
<feature type="compositionally biased region" description="Basic and acidic residues" evidence="1">
    <location>
        <begin position="112"/>
        <end position="123"/>
    </location>
</feature>
<sequence>MQRWAGIAAGIDILDDRHFRVQRPVNAGRRHAARQPPENAQAEQAHHRHPQAEQQHGADILHAGDRQRGIDPERGVERKSQRGDRYRRVQPGQRHHGDRIQRIAQDGEIGPEEDHHERRRTQCLERPQGIHPGGDLAIPGQFAKQVHR</sequence>
<protein>
    <submittedName>
        <fullName evidence="2">Uncharacterized protein</fullName>
    </submittedName>
</protein>
<feature type="region of interest" description="Disordered" evidence="1">
    <location>
        <begin position="22"/>
        <end position="148"/>
    </location>
</feature>